<name>A0A1F8GCT0_9BACT</name>
<gene>
    <name evidence="2" type="ORF">A2918_02230</name>
</gene>
<evidence type="ECO:0000313" key="2">
    <source>
        <dbReference type="EMBL" id="OGN22556.1"/>
    </source>
</evidence>
<comment type="caution">
    <text evidence="2">The sequence shown here is derived from an EMBL/GenBank/DDBJ whole genome shotgun (WGS) entry which is preliminary data.</text>
</comment>
<sequence length="126" mass="13963">MKVKRITIIIMILTLIGAGMVWYFNLQSNNQNESFSFVSGEIISINEGRIVIRAGSVDLSTNKAGQNQEAAIYYNDQTLVNKTLPGYGELVLEEISKITEGSIISAEYEVSSDGRFIAKKIILINE</sequence>
<proteinExistence type="predicted"/>
<dbReference type="STRING" id="1802694.A2918_02230"/>
<organism evidence="2 3">
    <name type="scientific">Candidatus Yanofskybacteria bacterium RIFCSPLOWO2_01_FULL_42_49</name>
    <dbReference type="NCBI Taxonomy" id="1802694"/>
    <lineage>
        <taxon>Bacteria</taxon>
        <taxon>Candidatus Yanofskyibacteriota</taxon>
    </lineage>
</organism>
<evidence type="ECO:0000256" key="1">
    <source>
        <dbReference type="SAM" id="Phobius"/>
    </source>
</evidence>
<evidence type="ECO:0008006" key="4">
    <source>
        <dbReference type="Google" id="ProtNLM"/>
    </source>
</evidence>
<protein>
    <recommendedName>
        <fullName evidence="4">DUF5666 domain-containing protein</fullName>
    </recommendedName>
</protein>
<keyword evidence="1" id="KW-1133">Transmembrane helix</keyword>
<dbReference type="EMBL" id="MGKI01000011">
    <property type="protein sequence ID" value="OGN22556.1"/>
    <property type="molecule type" value="Genomic_DNA"/>
</dbReference>
<keyword evidence="1" id="KW-0812">Transmembrane</keyword>
<dbReference type="AlphaFoldDB" id="A0A1F8GCT0"/>
<evidence type="ECO:0000313" key="3">
    <source>
        <dbReference type="Proteomes" id="UP000178227"/>
    </source>
</evidence>
<accession>A0A1F8GCT0</accession>
<dbReference type="Proteomes" id="UP000178227">
    <property type="component" value="Unassembled WGS sequence"/>
</dbReference>
<feature type="transmembrane region" description="Helical" evidence="1">
    <location>
        <begin position="7"/>
        <end position="24"/>
    </location>
</feature>
<keyword evidence="1" id="KW-0472">Membrane</keyword>
<reference evidence="2 3" key="1">
    <citation type="journal article" date="2016" name="Nat. Commun.">
        <title>Thousands of microbial genomes shed light on interconnected biogeochemical processes in an aquifer system.</title>
        <authorList>
            <person name="Anantharaman K."/>
            <person name="Brown C.T."/>
            <person name="Hug L.A."/>
            <person name="Sharon I."/>
            <person name="Castelle C.J."/>
            <person name="Probst A.J."/>
            <person name="Thomas B.C."/>
            <person name="Singh A."/>
            <person name="Wilkins M.J."/>
            <person name="Karaoz U."/>
            <person name="Brodie E.L."/>
            <person name="Williams K.H."/>
            <person name="Hubbard S.S."/>
            <person name="Banfield J.F."/>
        </authorList>
    </citation>
    <scope>NUCLEOTIDE SEQUENCE [LARGE SCALE GENOMIC DNA]</scope>
</reference>